<proteinExistence type="predicted"/>
<evidence type="ECO:0000256" key="1">
    <source>
        <dbReference type="SAM" id="MobiDB-lite"/>
    </source>
</evidence>
<reference evidence="2 3" key="1">
    <citation type="journal article" date="2019" name="Sci. Rep.">
        <title>Orb-weaving spider Araneus ventricosus genome elucidates the spidroin gene catalogue.</title>
        <authorList>
            <person name="Kono N."/>
            <person name="Nakamura H."/>
            <person name="Ohtoshi R."/>
            <person name="Moran D.A.P."/>
            <person name="Shinohara A."/>
            <person name="Yoshida Y."/>
            <person name="Fujiwara M."/>
            <person name="Mori M."/>
            <person name="Tomita M."/>
            <person name="Arakawa K."/>
        </authorList>
    </citation>
    <scope>NUCLEOTIDE SEQUENCE [LARGE SCALE GENOMIC DNA]</scope>
</reference>
<evidence type="ECO:0000313" key="3">
    <source>
        <dbReference type="Proteomes" id="UP000499080"/>
    </source>
</evidence>
<organism evidence="2 3">
    <name type="scientific">Araneus ventricosus</name>
    <name type="common">Orbweaver spider</name>
    <name type="synonym">Epeira ventricosa</name>
    <dbReference type="NCBI Taxonomy" id="182803"/>
    <lineage>
        <taxon>Eukaryota</taxon>
        <taxon>Metazoa</taxon>
        <taxon>Ecdysozoa</taxon>
        <taxon>Arthropoda</taxon>
        <taxon>Chelicerata</taxon>
        <taxon>Arachnida</taxon>
        <taxon>Araneae</taxon>
        <taxon>Araneomorphae</taxon>
        <taxon>Entelegynae</taxon>
        <taxon>Araneoidea</taxon>
        <taxon>Araneidae</taxon>
        <taxon>Araneus</taxon>
    </lineage>
</organism>
<evidence type="ECO:0000313" key="2">
    <source>
        <dbReference type="EMBL" id="GBM73065.1"/>
    </source>
</evidence>
<protein>
    <submittedName>
        <fullName evidence="2">Uncharacterized protein</fullName>
    </submittedName>
</protein>
<feature type="region of interest" description="Disordered" evidence="1">
    <location>
        <begin position="1"/>
        <end position="20"/>
    </location>
</feature>
<accession>A0A4Y2I629</accession>
<keyword evidence="3" id="KW-1185">Reference proteome</keyword>
<sequence length="102" mass="11591">MTDLQWKRVSNLEPSGSKAGNLPLGHRGLAILLAAEKWNENSDVTEQYIKDVSFSLPTPVNGVVTGGQRGCRRPRWNHFEEDPRRQNIIVFMSVLKIKCEEE</sequence>
<dbReference type="Proteomes" id="UP000499080">
    <property type="component" value="Unassembled WGS sequence"/>
</dbReference>
<gene>
    <name evidence="2" type="ORF">AVEN_268537_1</name>
</gene>
<dbReference type="AlphaFoldDB" id="A0A4Y2I629"/>
<comment type="caution">
    <text evidence="2">The sequence shown here is derived from an EMBL/GenBank/DDBJ whole genome shotgun (WGS) entry which is preliminary data.</text>
</comment>
<dbReference type="EMBL" id="BGPR01002417">
    <property type="protein sequence ID" value="GBM73065.1"/>
    <property type="molecule type" value="Genomic_DNA"/>
</dbReference>
<name>A0A4Y2I629_ARAVE</name>